<dbReference type="PIRSF" id="PIRSF000894">
    <property type="entry name" value="Acid_phosphatase"/>
    <property type="match status" value="1"/>
</dbReference>
<organism evidence="16 17">
    <name type="scientific">Phlebotomus papatasi</name>
    <name type="common">Sandfly</name>
    <dbReference type="NCBI Taxonomy" id="29031"/>
    <lineage>
        <taxon>Eukaryota</taxon>
        <taxon>Metazoa</taxon>
        <taxon>Ecdysozoa</taxon>
        <taxon>Arthropoda</taxon>
        <taxon>Hexapoda</taxon>
        <taxon>Insecta</taxon>
        <taxon>Pterygota</taxon>
        <taxon>Neoptera</taxon>
        <taxon>Endopterygota</taxon>
        <taxon>Diptera</taxon>
        <taxon>Nematocera</taxon>
        <taxon>Psychodoidea</taxon>
        <taxon>Psychodidae</taxon>
        <taxon>Phlebotomus</taxon>
        <taxon>Phlebotomus</taxon>
    </lineage>
</organism>
<comment type="subcellular location">
    <subcellularLocation>
        <location evidence="1">Cell membrane</location>
    </subcellularLocation>
</comment>
<dbReference type="EMBL" id="AJVK01028140">
    <property type="status" value="NOT_ANNOTATED_CDS"/>
    <property type="molecule type" value="Genomic_DNA"/>
</dbReference>
<evidence type="ECO:0000256" key="9">
    <source>
        <dbReference type="ARBA" id="ARBA00023136"/>
    </source>
</evidence>
<comment type="catalytic activity">
    <reaction evidence="14">
        <text>1D-myo-inositol hexakisphosphate + H2O = 1D-myo-inositol 1,2,4,5,6-pentakisphosphate + phosphate</text>
        <dbReference type="Rhea" id="RHEA:16989"/>
        <dbReference type="ChEBI" id="CHEBI:15377"/>
        <dbReference type="ChEBI" id="CHEBI:43474"/>
        <dbReference type="ChEBI" id="CHEBI:57798"/>
        <dbReference type="ChEBI" id="CHEBI:58130"/>
        <dbReference type="EC" id="3.1.3.62"/>
    </reaction>
    <physiologicalReaction direction="left-to-right" evidence="14">
        <dbReference type="Rhea" id="RHEA:16990"/>
    </physiologicalReaction>
</comment>
<comment type="catalytic activity">
    <reaction evidence="13">
        <text>1D-myo-inositol 1,2,4,5,6-pentakisphosphate + H2O = 1D-myo-inositol 1,2,5,6-tetrakisphosphate + phosphate</text>
        <dbReference type="Rhea" id="RHEA:77115"/>
        <dbReference type="ChEBI" id="CHEBI:15377"/>
        <dbReference type="ChEBI" id="CHEBI:43474"/>
        <dbReference type="ChEBI" id="CHEBI:57798"/>
        <dbReference type="ChEBI" id="CHEBI:195535"/>
        <dbReference type="EC" id="3.1.3.62"/>
    </reaction>
    <physiologicalReaction direction="left-to-right" evidence="13">
        <dbReference type="Rhea" id="RHEA:77116"/>
    </physiologicalReaction>
</comment>
<evidence type="ECO:0000256" key="12">
    <source>
        <dbReference type="ARBA" id="ARBA00043668"/>
    </source>
</evidence>
<evidence type="ECO:0000256" key="4">
    <source>
        <dbReference type="ARBA" id="ARBA00013040"/>
    </source>
</evidence>
<proteinExistence type="inferred from homology"/>
<comment type="similarity">
    <text evidence="2">Belongs to the histidine acid phosphatase family. MINPP1 subfamily.</text>
</comment>
<keyword evidence="9" id="KW-0472">Membrane</keyword>
<evidence type="ECO:0000313" key="17">
    <source>
        <dbReference type="Proteomes" id="UP000092462"/>
    </source>
</evidence>
<evidence type="ECO:0000256" key="1">
    <source>
        <dbReference type="ARBA" id="ARBA00004236"/>
    </source>
</evidence>
<evidence type="ECO:0000256" key="5">
    <source>
        <dbReference type="ARBA" id="ARBA00018097"/>
    </source>
</evidence>
<dbReference type="CDD" id="cd07061">
    <property type="entry name" value="HP_HAP_like"/>
    <property type="match status" value="1"/>
</dbReference>
<evidence type="ECO:0000313" key="16">
    <source>
        <dbReference type="EnsemblMetazoa" id="PPAI003625-PA"/>
    </source>
</evidence>
<dbReference type="InterPro" id="IPR000560">
    <property type="entry name" value="His_Pase_clade-2"/>
</dbReference>
<sequence length="414" mass="48203">MSFYASIFPTILLMLINWAYGGGIVETHEQDYCFATDPIREQLRRFFSKTAYQFVKGNEDISSECLPERFWLLSRHGTRLTPSKDTKRLSEELPRIQRDILEHYSTGGPENGLCREDVALLASWKWDSNVTEDKSEFLSSQGWEDLRGIARYFQKQFPGLLKKNYSKEEFFFRHTDKQRTRASFQAFAEGLFGSYENVQAAPIPERDTLLQVEDWLKQKAEIYQEGSEYMKFRNTSYFLNACENVSRKAGYNSTLNPETVEMIFKACIYEQAWKITDPSPWCSLFSPDDVKVLEYLHDLEEFYLAGSSSELNERMAKELLENFLDYFVSRKEPRVAAFFAHSTTLELFLTILRIGQDDVALTAENFKEMEDRKFRTSQIAPFAGNLGVVSVSCGKSKRNRLLFILNERQLDLNW</sequence>
<name>A0A1B0D7V2_PHLPP</name>
<dbReference type="Pfam" id="PF00328">
    <property type="entry name" value="His_Phos_2"/>
    <property type="match status" value="1"/>
</dbReference>
<accession>A0A1B0D7V2</accession>
<dbReference type="GO" id="GO:0003993">
    <property type="term" value="F:acid phosphatase activity"/>
    <property type="evidence" value="ECO:0007669"/>
    <property type="project" value="TreeGrafter"/>
</dbReference>
<protein>
    <recommendedName>
        <fullName evidence="5">Multiple inositol polyphosphate phosphatase 1</fullName>
        <ecNumber evidence="4">3.1.3.62</ecNumber>
        <ecNumber evidence="3">3.1.3.80</ecNumber>
    </recommendedName>
    <alternativeName>
        <fullName evidence="11">2,3-bisphosphoglycerate 3-phosphatase</fullName>
    </alternativeName>
</protein>
<evidence type="ECO:0000256" key="2">
    <source>
        <dbReference type="ARBA" id="ARBA00008422"/>
    </source>
</evidence>
<dbReference type="SUPFAM" id="SSF53254">
    <property type="entry name" value="Phosphoglycerate mutase-like"/>
    <property type="match status" value="1"/>
</dbReference>
<dbReference type="PANTHER" id="PTHR20963">
    <property type="entry name" value="MULTIPLE INOSITOL POLYPHOSPHATE PHOSPHATASE-RELATED"/>
    <property type="match status" value="1"/>
</dbReference>
<dbReference type="GO" id="GO:0052745">
    <property type="term" value="F:inositol phosphate phosphatase activity"/>
    <property type="evidence" value="ECO:0007669"/>
    <property type="project" value="TreeGrafter"/>
</dbReference>
<keyword evidence="10" id="KW-0325">Glycoprotein</keyword>
<evidence type="ECO:0000256" key="11">
    <source>
        <dbReference type="ARBA" id="ARBA00031642"/>
    </source>
</evidence>
<reference evidence="16" key="1">
    <citation type="submission" date="2022-08" db="UniProtKB">
        <authorList>
            <consortium name="EnsemblMetazoa"/>
        </authorList>
    </citation>
    <scope>IDENTIFICATION</scope>
    <source>
        <strain evidence="16">Israel</strain>
    </source>
</reference>
<dbReference type="AlphaFoldDB" id="A0A1B0D7V2"/>
<dbReference type="PANTHER" id="PTHR20963:SF8">
    <property type="entry name" value="MULTIPLE INOSITOL POLYPHOSPHATE PHOSPHATASE 1"/>
    <property type="match status" value="1"/>
</dbReference>
<keyword evidence="7" id="KW-0732">Signal</keyword>
<evidence type="ECO:0000256" key="8">
    <source>
        <dbReference type="ARBA" id="ARBA00022801"/>
    </source>
</evidence>
<evidence type="ECO:0000256" key="15">
    <source>
        <dbReference type="ARBA" id="ARBA00043832"/>
    </source>
</evidence>
<keyword evidence="6" id="KW-1003">Cell membrane</keyword>
<dbReference type="EC" id="3.1.3.80" evidence="3"/>
<dbReference type="Gene3D" id="3.40.50.1240">
    <property type="entry name" value="Phosphoglycerate mutase-like"/>
    <property type="match status" value="1"/>
</dbReference>
<evidence type="ECO:0000256" key="14">
    <source>
        <dbReference type="ARBA" id="ARBA00043691"/>
    </source>
</evidence>
<keyword evidence="8" id="KW-0378">Hydrolase</keyword>
<evidence type="ECO:0000256" key="3">
    <source>
        <dbReference type="ARBA" id="ARBA00012976"/>
    </source>
</evidence>
<comment type="catalytic activity">
    <reaction evidence="15">
        <text>(2R)-2,3-bisphosphoglycerate + H2O = (2R)-2-phosphoglycerate + phosphate</text>
        <dbReference type="Rhea" id="RHEA:27381"/>
        <dbReference type="ChEBI" id="CHEBI:15377"/>
        <dbReference type="ChEBI" id="CHEBI:43474"/>
        <dbReference type="ChEBI" id="CHEBI:58248"/>
        <dbReference type="ChEBI" id="CHEBI:58289"/>
        <dbReference type="EC" id="3.1.3.80"/>
    </reaction>
    <physiologicalReaction direction="left-to-right" evidence="15">
        <dbReference type="Rhea" id="RHEA:27382"/>
    </physiologicalReaction>
</comment>
<dbReference type="EC" id="3.1.3.62" evidence="4"/>
<dbReference type="Proteomes" id="UP000092462">
    <property type="component" value="Unassembled WGS sequence"/>
</dbReference>
<dbReference type="InterPro" id="IPR016274">
    <property type="entry name" value="Histidine_acid_Pase_euk"/>
</dbReference>
<evidence type="ECO:0000256" key="10">
    <source>
        <dbReference type="ARBA" id="ARBA00023180"/>
    </source>
</evidence>
<evidence type="ECO:0000256" key="13">
    <source>
        <dbReference type="ARBA" id="ARBA00043671"/>
    </source>
</evidence>
<evidence type="ECO:0000256" key="6">
    <source>
        <dbReference type="ARBA" id="ARBA00022475"/>
    </source>
</evidence>
<dbReference type="GO" id="GO:0005886">
    <property type="term" value="C:plasma membrane"/>
    <property type="evidence" value="ECO:0007669"/>
    <property type="project" value="UniProtKB-SubCell"/>
</dbReference>
<dbReference type="InterPro" id="IPR029033">
    <property type="entry name" value="His_PPase_superfam"/>
</dbReference>
<dbReference type="VEuPathDB" id="VectorBase:PPAI003625"/>
<dbReference type="EnsemblMetazoa" id="PPAI003625-RA">
    <property type="protein sequence ID" value="PPAI003625-PA"/>
    <property type="gene ID" value="PPAI003625"/>
</dbReference>
<comment type="catalytic activity">
    <reaction evidence="12">
        <text>1D-myo-inositol 1,2,5,6-tetrakisphosphate + H2O = 1D-myo-inositol 1,2,6-trisphosphate + phosphate</text>
        <dbReference type="Rhea" id="RHEA:77119"/>
        <dbReference type="ChEBI" id="CHEBI:15377"/>
        <dbReference type="ChEBI" id="CHEBI:43474"/>
        <dbReference type="ChEBI" id="CHEBI:195535"/>
        <dbReference type="ChEBI" id="CHEBI:195537"/>
        <dbReference type="EC" id="3.1.3.62"/>
    </reaction>
    <physiologicalReaction direction="left-to-right" evidence="12">
        <dbReference type="Rhea" id="RHEA:77120"/>
    </physiologicalReaction>
</comment>
<keyword evidence="17" id="KW-1185">Reference proteome</keyword>
<dbReference type="GO" id="GO:0034417">
    <property type="term" value="F:bisphosphoglycerate 3-phosphatase activity"/>
    <property type="evidence" value="ECO:0007669"/>
    <property type="project" value="UniProtKB-EC"/>
</dbReference>
<dbReference type="VEuPathDB" id="VectorBase:PPAPM1_004348"/>
<evidence type="ECO:0000256" key="7">
    <source>
        <dbReference type="ARBA" id="ARBA00022729"/>
    </source>
</evidence>